<dbReference type="EMBL" id="MU155257">
    <property type="protein sequence ID" value="KAF9477571.1"/>
    <property type="molecule type" value="Genomic_DNA"/>
</dbReference>
<sequence length="171" mass="19378">MLSTRFLMWNIFCSPPRINMHGHYGCIGNKEALQLRDIFAHRIRLMMMGCINESFKYLQRHIMHSYPCLSVPYEGYWHYRKSGCSFAFTPSNVGIQLSCGRIGYSASLIEDVVPTSCISTHRRPSIANASDPSMIHQASAPISVIPFMLRALLPPCKVNHRRCQNNKSDAG</sequence>
<gene>
    <name evidence="1" type="ORF">BDN70DRAFT_101364</name>
</gene>
<evidence type="ECO:0000313" key="2">
    <source>
        <dbReference type="Proteomes" id="UP000807469"/>
    </source>
</evidence>
<name>A0A9P5Z156_9AGAR</name>
<comment type="caution">
    <text evidence="1">The sequence shown here is derived from an EMBL/GenBank/DDBJ whole genome shotgun (WGS) entry which is preliminary data.</text>
</comment>
<accession>A0A9P5Z156</accession>
<evidence type="ECO:0000313" key="1">
    <source>
        <dbReference type="EMBL" id="KAF9477571.1"/>
    </source>
</evidence>
<reference evidence="1" key="1">
    <citation type="submission" date="2020-11" db="EMBL/GenBank/DDBJ databases">
        <authorList>
            <consortium name="DOE Joint Genome Institute"/>
            <person name="Ahrendt S."/>
            <person name="Riley R."/>
            <person name="Andreopoulos W."/>
            <person name="Labutti K."/>
            <person name="Pangilinan J."/>
            <person name="Ruiz-Duenas F.J."/>
            <person name="Barrasa J.M."/>
            <person name="Sanchez-Garcia M."/>
            <person name="Camarero S."/>
            <person name="Miyauchi S."/>
            <person name="Serrano A."/>
            <person name="Linde D."/>
            <person name="Babiker R."/>
            <person name="Drula E."/>
            <person name="Ayuso-Fernandez I."/>
            <person name="Pacheco R."/>
            <person name="Padilla G."/>
            <person name="Ferreira P."/>
            <person name="Barriuso J."/>
            <person name="Kellner H."/>
            <person name="Castanera R."/>
            <person name="Alfaro M."/>
            <person name="Ramirez L."/>
            <person name="Pisabarro A.G."/>
            <person name="Kuo A."/>
            <person name="Tritt A."/>
            <person name="Lipzen A."/>
            <person name="He G."/>
            <person name="Yan M."/>
            <person name="Ng V."/>
            <person name="Cullen D."/>
            <person name="Martin F."/>
            <person name="Rosso M.-N."/>
            <person name="Henrissat B."/>
            <person name="Hibbett D."/>
            <person name="Martinez A.T."/>
            <person name="Grigoriev I.V."/>
        </authorList>
    </citation>
    <scope>NUCLEOTIDE SEQUENCE</scope>
    <source>
        <strain evidence="1">CIRM-BRFM 674</strain>
    </source>
</reference>
<dbReference type="Proteomes" id="UP000807469">
    <property type="component" value="Unassembled WGS sequence"/>
</dbReference>
<proteinExistence type="predicted"/>
<keyword evidence="2" id="KW-1185">Reference proteome</keyword>
<organism evidence="1 2">
    <name type="scientific">Pholiota conissans</name>
    <dbReference type="NCBI Taxonomy" id="109636"/>
    <lineage>
        <taxon>Eukaryota</taxon>
        <taxon>Fungi</taxon>
        <taxon>Dikarya</taxon>
        <taxon>Basidiomycota</taxon>
        <taxon>Agaricomycotina</taxon>
        <taxon>Agaricomycetes</taxon>
        <taxon>Agaricomycetidae</taxon>
        <taxon>Agaricales</taxon>
        <taxon>Agaricineae</taxon>
        <taxon>Strophariaceae</taxon>
        <taxon>Pholiota</taxon>
    </lineage>
</organism>
<dbReference type="AlphaFoldDB" id="A0A9P5Z156"/>
<protein>
    <submittedName>
        <fullName evidence="1">Uncharacterized protein</fullName>
    </submittedName>
</protein>